<proteinExistence type="predicted"/>
<dbReference type="AlphaFoldDB" id="A0A061JIZ5"/>
<accession>A0A061JIZ5</accession>
<dbReference type="RefSeq" id="WP_006294746.1">
    <property type="nucleotide sequence ID" value="NZ_ARPM03000052.1"/>
</dbReference>
<sequence>MFKKKNAVSTIFLTFIFGASGNFFLESTVLSIPIEDLPDSQDSSCSKSFSFSVADDSVPYQNVSPPPFSVNAHFQDSQNKNSSSKSSESSEKSYIFLEEDIKKRRQTIVSRHVSGRFFSFNEGPLEVKNSLENTPAFKAEANFELLVKNKSSNSKLEAIFESSIENSQTKSEYFIENNSLDFQSAKNPECFIENIFPSLQSEKASKCLMKDDKLEEDKYKKSLSPKDFSHAIFPFFENSLKSQLDFKDREKASFTQKNSLQQTKERAIVKSFPVLSLKDYHARAGSTCVVLIRMK</sequence>
<organism evidence="1 2">
    <name type="scientific">Holospora undulata HU1</name>
    <dbReference type="NCBI Taxonomy" id="1321371"/>
    <lineage>
        <taxon>Bacteria</taxon>
        <taxon>Pseudomonadati</taxon>
        <taxon>Pseudomonadota</taxon>
        <taxon>Alphaproteobacteria</taxon>
        <taxon>Holosporales</taxon>
        <taxon>Holosporaceae</taxon>
        <taxon>Holospora</taxon>
    </lineage>
</organism>
<reference evidence="1 2" key="1">
    <citation type="journal article" date="2013" name="Genome Announc.">
        <title>Draft Genome Sequence of Holospora undulata Strain HU1, a Micronucleus-Specific Symbiont of the Ciliate Paramecium caudatum.</title>
        <authorList>
            <person name="Dohra H."/>
            <person name="Suzuki H."/>
            <person name="Suzuki T."/>
            <person name="Tanaka K."/>
            <person name="Fujishima M."/>
        </authorList>
    </citation>
    <scope>NUCLEOTIDE SEQUENCE [LARGE SCALE GENOMIC DNA]</scope>
    <source>
        <strain evidence="1 2">HU1</strain>
    </source>
</reference>
<evidence type="ECO:0000313" key="1">
    <source>
        <dbReference type="EMBL" id="ETZ05424.1"/>
    </source>
</evidence>
<comment type="caution">
    <text evidence="1">The sequence shown here is derived from an EMBL/GenBank/DDBJ whole genome shotgun (WGS) entry which is preliminary data.</text>
</comment>
<evidence type="ECO:0000313" key="2">
    <source>
        <dbReference type="Proteomes" id="UP000026922"/>
    </source>
</evidence>
<gene>
    <name evidence="1" type="ORF">K737_300137</name>
</gene>
<dbReference type="Proteomes" id="UP000026922">
    <property type="component" value="Unassembled WGS sequence"/>
</dbReference>
<protein>
    <submittedName>
        <fullName evidence="1">Uncharacterized protein</fullName>
    </submittedName>
</protein>
<keyword evidence="2" id="KW-1185">Reference proteome</keyword>
<dbReference type="EMBL" id="ARPM03000052">
    <property type="protein sequence ID" value="ETZ05424.1"/>
    <property type="molecule type" value="Genomic_DNA"/>
</dbReference>
<name>A0A061JIZ5_9PROT</name>